<sequence length="112" mass="13096">MKKAYERIADDMETFIQEGRFRQCHRVPSIRELCATYQCSKSTAVKAYDTLKSKHLIYSVPQSGCYVVENRPNTEQKHTDIIDFSRGNPLFSNIYIPDLKHCLDRAVDMQYK</sequence>
<dbReference type="Pfam" id="PF00392">
    <property type="entry name" value="GntR"/>
    <property type="match status" value="1"/>
</dbReference>
<evidence type="ECO:0000256" key="1">
    <source>
        <dbReference type="ARBA" id="ARBA00023015"/>
    </source>
</evidence>
<dbReference type="Gene3D" id="1.10.10.10">
    <property type="entry name" value="Winged helix-like DNA-binding domain superfamily/Winged helix DNA-binding domain"/>
    <property type="match status" value="1"/>
</dbReference>
<dbReference type="SUPFAM" id="SSF46785">
    <property type="entry name" value="Winged helix' DNA-binding domain"/>
    <property type="match status" value="1"/>
</dbReference>
<dbReference type="EMBL" id="CP155571">
    <property type="protein sequence ID" value="XFO74756.1"/>
    <property type="molecule type" value="Genomic_DNA"/>
</dbReference>
<evidence type="ECO:0000313" key="6">
    <source>
        <dbReference type="Proteomes" id="UP000216052"/>
    </source>
</evidence>
<dbReference type="RefSeq" id="WP_093793966.1">
    <property type="nucleotide sequence ID" value="NZ_CP155571.1"/>
</dbReference>
<evidence type="ECO:0000259" key="4">
    <source>
        <dbReference type="PROSITE" id="PS50949"/>
    </source>
</evidence>
<name>A0ABZ3JAA6_SPOA4</name>
<dbReference type="Proteomes" id="UP000216052">
    <property type="component" value="Chromosome"/>
</dbReference>
<accession>A0ABZ3JAA6</accession>
<keyword evidence="2" id="KW-0238">DNA-binding</keyword>
<dbReference type="PROSITE" id="PS50949">
    <property type="entry name" value="HTH_GNTR"/>
    <property type="match status" value="1"/>
</dbReference>
<dbReference type="InterPro" id="IPR036388">
    <property type="entry name" value="WH-like_DNA-bd_sf"/>
</dbReference>
<evidence type="ECO:0000256" key="2">
    <source>
        <dbReference type="ARBA" id="ARBA00023125"/>
    </source>
</evidence>
<organism evidence="5 6">
    <name type="scientific">Sporomusa acidovorans (strain ATCC 49682 / DSM 3132 / Mol)</name>
    <dbReference type="NCBI Taxonomy" id="1123286"/>
    <lineage>
        <taxon>Bacteria</taxon>
        <taxon>Bacillati</taxon>
        <taxon>Bacillota</taxon>
        <taxon>Negativicutes</taxon>
        <taxon>Selenomonadales</taxon>
        <taxon>Sporomusaceae</taxon>
        <taxon>Sporomusa</taxon>
    </lineage>
</organism>
<dbReference type="SMART" id="SM00345">
    <property type="entry name" value="HTH_GNTR"/>
    <property type="match status" value="1"/>
</dbReference>
<dbReference type="PANTHER" id="PTHR38445:SF10">
    <property type="entry name" value="GNTR-FAMILY TRANSCRIPTIONAL REGULATOR"/>
    <property type="match status" value="1"/>
</dbReference>
<keyword evidence="3" id="KW-0804">Transcription</keyword>
<keyword evidence="1" id="KW-0805">Transcription regulation</keyword>
<gene>
    <name evidence="5" type="ORF">SPACI_048670</name>
</gene>
<dbReference type="InterPro" id="IPR000524">
    <property type="entry name" value="Tscrpt_reg_HTH_GntR"/>
</dbReference>
<evidence type="ECO:0000313" key="5">
    <source>
        <dbReference type="EMBL" id="XFO74756.1"/>
    </source>
</evidence>
<protein>
    <recommendedName>
        <fullName evidence="4">HTH gntR-type domain-containing protein</fullName>
    </recommendedName>
</protein>
<dbReference type="InterPro" id="IPR036390">
    <property type="entry name" value="WH_DNA-bd_sf"/>
</dbReference>
<feature type="domain" description="HTH gntR-type" evidence="4">
    <location>
        <begin position="2"/>
        <end position="70"/>
    </location>
</feature>
<proteinExistence type="predicted"/>
<evidence type="ECO:0000256" key="3">
    <source>
        <dbReference type="ARBA" id="ARBA00023163"/>
    </source>
</evidence>
<keyword evidence="6" id="KW-1185">Reference proteome</keyword>
<dbReference type="PANTHER" id="PTHR38445">
    <property type="entry name" value="HTH-TYPE TRANSCRIPTIONAL REPRESSOR YTRA"/>
    <property type="match status" value="1"/>
</dbReference>
<dbReference type="CDD" id="cd07377">
    <property type="entry name" value="WHTH_GntR"/>
    <property type="match status" value="1"/>
</dbReference>
<reference evidence="5" key="1">
    <citation type="submission" date="2024-05" db="EMBL/GenBank/DDBJ databases">
        <title>Isolation and characterization of Sporomusa carbonis sp. nov., a carboxydotrophic hydrogenogen in the genus of Sporomusa isolated from a charcoal burning pile.</title>
        <authorList>
            <person name="Boeer T."/>
            <person name="Rosenbaum F."/>
            <person name="Eysell L."/>
            <person name="Mueller V."/>
            <person name="Daniel R."/>
            <person name="Poehlein A."/>
        </authorList>
    </citation>
    <scope>NUCLEOTIDE SEQUENCE [LARGE SCALE GENOMIC DNA]</scope>
    <source>
        <strain evidence="5">DSM 3132</strain>
    </source>
</reference>